<organism evidence="2 3">
    <name type="scientific">Candidatus Gottesmanbacteria bacterium RIFCSPHIGHO2_01_FULL_39_10</name>
    <dbReference type="NCBI Taxonomy" id="1798375"/>
    <lineage>
        <taxon>Bacteria</taxon>
        <taxon>Candidatus Gottesmaniibacteriota</taxon>
    </lineage>
</organism>
<sequence length="237" mass="27086">MGTYYYLKDKKSDEGLQPVYEDDYLQTIFSIAKKNGLKINDGIILKELNRKKAKTRKSKCIILIDGSNFYFKLKDLDLHDLLNFDFSGFTKMLGGEENEVVKATYYVGKIRTDGTEKTQILFNNQRKLLAHLKRHRYTYSLGYLMKTDGKYHEKGVDVNIAVDILVATYENLCDKVILVSSDTDLLPAILKAKEKGKSIEYIGFSHKPSVAMVANCSASRLLTKADLTKFIKRDKKQ</sequence>
<accession>A0A1F5ZRA8</accession>
<dbReference type="PANTHER" id="PTHR35458">
    <property type="entry name" value="SLR0755 PROTEIN"/>
    <property type="match status" value="1"/>
</dbReference>
<evidence type="ECO:0000313" key="3">
    <source>
        <dbReference type="Proteomes" id="UP000177383"/>
    </source>
</evidence>
<dbReference type="PANTHER" id="PTHR35458:SF8">
    <property type="entry name" value="SLR0650 PROTEIN"/>
    <property type="match status" value="1"/>
</dbReference>
<dbReference type="EMBL" id="MFJE01000013">
    <property type="protein sequence ID" value="OGG14632.1"/>
    <property type="molecule type" value="Genomic_DNA"/>
</dbReference>
<dbReference type="InterPro" id="IPR021139">
    <property type="entry name" value="NYN"/>
</dbReference>
<gene>
    <name evidence="2" type="ORF">A2773_02495</name>
</gene>
<comment type="caution">
    <text evidence="2">The sequence shown here is derived from an EMBL/GenBank/DDBJ whole genome shotgun (WGS) entry which is preliminary data.</text>
</comment>
<evidence type="ECO:0000259" key="1">
    <source>
        <dbReference type="Pfam" id="PF01936"/>
    </source>
</evidence>
<dbReference type="Proteomes" id="UP000177383">
    <property type="component" value="Unassembled WGS sequence"/>
</dbReference>
<protein>
    <recommendedName>
        <fullName evidence="1">NYN domain-containing protein</fullName>
    </recommendedName>
</protein>
<proteinExistence type="predicted"/>
<dbReference type="AlphaFoldDB" id="A0A1F5ZRA8"/>
<dbReference type="Gene3D" id="3.40.50.1010">
    <property type="entry name" value="5'-nuclease"/>
    <property type="match status" value="1"/>
</dbReference>
<evidence type="ECO:0000313" key="2">
    <source>
        <dbReference type="EMBL" id="OGG14632.1"/>
    </source>
</evidence>
<dbReference type="STRING" id="1798375.A2773_02495"/>
<feature type="domain" description="NYN" evidence="1">
    <location>
        <begin position="61"/>
        <end position="216"/>
    </location>
</feature>
<name>A0A1F5ZRA8_9BACT</name>
<dbReference type="Pfam" id="PF01936">
    <property type="entry name" value="NYN"/>
    <property type="match status" value="1"/>
</dbReference>
<dbReference type="InterPro" id="IPR047140">
    <property type="entry name" value="LabA"/>
</dbReference>
<reference evidence="2 3" key="1">
    <citation type="journal article" date="2016" name="Nat. Commun.">
        <title>Thousands of microbial genomes shed light on interconnected biogeochemical processes in an aquifer system.</title>
        <authorList>
            <person name="Anantharaman K."/>
            <person name="Brown C.T."/>
            <person name="Hug L.A."/>
            <person name="Sharon I."/>
            <person name="Castelle C.J."/>
            <person name="Probst A.J."/>
            <person name="Thomas B.C."/>
            <person name="Singh A."/>
            <person name="Wilkins M.J."/>
            <person name="Karaoz U."/>
            <person name="Brodie E.L."/>
            <person name="Williams K.H."/>
            <person name="Hubbard S.S."/>
            <person name="Banfield J.F."/>
        </authorList>
    </citation>
    <scope>NUCLEOTIDE SEQUENCE [LARGE SCALE GENOMIC DNA]</scope>
</reference>
<dbReference type="GO" id="GO:0004540">
    <property type="term" value="F:RNA nuclease activity"/>
    <property type="evidence" value="ECO:0007669"/>
    <property type="project" value="InterPro"/>
</dbReference>